<sequence>MMNHEQITAVLAGDDPVQLKRLIALLGWYGNALLDGMEMRGVAASPDCPDRERLWEGASKIYLAVNPVFETISNIVRPTEDESEALGDECENTTV</sequence>
<dbReference type="RefSeq" id="WP_171269038.1">
    <property type="nucleotide sequence ID" value="NZ_CP038444.1"/>
</dbReference>
<protein>
    <submittedName>
        <fullName evidence="1">Uncharacterized protein</fullName>
    </submittedName>
</protein>
<evidence type="ECO:0000313" key="2">
    <source>
        <dbReference type="Proteomes" id="UP000502006"/>
    </source>
</evidence>
<organism evidence="1 2">
    <name type="scientific">Aeromonas media</name>
    <dbReference type="NCBI Taxonomy" id="651"/>
    <lineage>
        <taxon>Bacteria</taxon>
        <taxon>Pseudomonadati</taxon>
        <taxon>Pseudomonadota</taxon>
        <taxon>Gammaproteobacteria</taxon>
        <taxon>Aeromonadales</taxon>
        <taxon>Aeromonadaceae</taxon>
        <taxon>Aeromonas</taxon>
    </lineage>
</organism>
<proteinExistence type="predicted"/>
<reference evidence="1 2" key="1">
    <citation type="submission" date="2019-03" db="EMBL/GenBank/DDBJ databases">
        <title>Novel transposon Tn6433 accelerates the dissemination of tet(E) in Aeromonas from aerobic biofilm under oxytetracycline stress.</title>
        <authorList>
            <person name="Shi Y."/>
            <person name="Tian Z."/>
            <person name="Zhang Y."/>
            <person name="Zhang H."/>
            <person name="Yang M."/>
        </authorList>
    </citation>
    <scope>NUCLEOTIDE SEQUENCE [LARGE SCALE GENOMIC DNA]</scope>
    <source>
        <strain evidence="1 2">T5-8</strain>
    </source>
</reference>
<dbReference type="AlphaFoldDB" id="A0AAE7AHM6"/>
<accession>A0AAE7AHM6</accession>
<dbReference type="Proteomes" id="UP000502006">
    <property type="component" value="Chromosome"/>
</dbReference>
<evidence type="ECO:0000313" key="1">
    <source>
        <dbReference type="EMBL" id="QJT31102.1"/>
    </source>
</evidence>
<name>A0AAE7AHM6_AERME</name>
<dbReference type="EMBL" id="CP038444">
    <property type="protein sequence ID" value="QJT31102.1"/>
    <property type="molecule type" value="Genomic_DNA"/>
</dbReference>
<gene>
    <name evidence="1" type="ORF">E4186_13605</name>
</gene>